<dbReference type="PANTHER" id="PTHR37469:SF2">
    <property type="entry name" value="CELLOBIONIC ACID PHOSPHORYLASE"/>
    <property type="match status" value="1"/>
</dbReference>
<proteinExistence type="predicted"/>
<evidence type="ECO:0000259" key="6">
    <source>
        <dbReference type="Pfam" id="PF17167"/>
    </source>
</evidence>
<name>A0ABU1VY01_9GAMM</name>
<reference evidence="7 8" key="1">
    <citation type="submission" date="2023-07" db="EMBL/GenBank/DDBJ databases">
        <title>Sorghum-associated microbial communities from plants grown in Nebraska, USA.</title>
        <authorList>
            <person name="Schachtman D."/>
        </authorList>
    </citation>
    <scope>NUCLEOTIDE SEQUENCE [LARGE SCALE GENOMIC DNA]</scope>
    <source>
        <strain evidence="7 8">4138</strain>
    </source>
</reference>
<dbReference type="Pfam" id="PF06165">
    <property type="entry name" value="GH94_b-supersand"/>
    <property type="match status" value="2"/>
</dbReference>
<dbReference type="InterPro" id="IPR037820">
    <property type="entry name" value="GH94N_NdvB"/>
</dbReference>
<dbReference type="GO" id="GO:0016757">
    <property type="term" value="F:glycosyltransferase activity"/>
    <property type="evidence" value="ECO:0007669"/>
    <property type="project" value="UniProtKB-KW"/>
</dbReference>
<keyword evidence="3" id="KW-0472">Membrane</keyword>
<feature type="domain" description="Glycosyl hydrolase 94 supersandwich" evidence="4">
    <location>
        <begin position="1602"/>
        <end position="1877"/>
    </location>
</feature>
<feature type="transmembrane region" description="Helical" evidence="3">
    <location>
        <begin position="466"/>
        <end position="491"/>
    </location>
</feature>
<dbReference type="CDD" id="cd11753">
    <property type="entry name" value="GH94N_ChvB_NdvB_2_like"/>
    <property type="match status" value="1"/>
</dbReference>
<feature type="transmembrane region" description="Helical" evidence="3">
    <location>
        <begin position="430"/>
        <end position="454"/>
    </location>
</feature>
<dbReference type="InterPro" id="IPR010383">
    <property type="entry name" value="Glyco_hydrolase_94_b-supersand"/>
</dbReference>
<feature type="transmembrane region" description="Helical" evidence="3">
    <location>
        <begin position="976"/>
        <end position="997"/>
    </location>
</feature>
<comment type="caution">
    <text evidence="7">The sequence shown here is derived from an EMBL/GenBank/DDBJ whole genome shotgun (WGS) entry which is preliminary data.</text>
</comment>
<protein>
    <submittedName>
        <fullName evidence="7">Cyclic beta-1,2-glucan synthetase</fullName>
        <ecNumber evidence="7">2.4.1.-</ecNumber>
    </submittedName>
</protein>
<evidence type="ECO:0000259" key="5">
    <source>
        <dbReference type="Pfam" id="PF10091"/>
    </source>
</evidence>
<evidence type="ECO:0000256" key="2">
    <source>
        <dbReference type="ARBA" id="ARBA00022679"/>
    </source>
</evidence>
<dbReference type="Gene3D" id="1.50.10.10">
    <property type="match status" value="1"/>
</dbReference>
<dbReference type="Proteomes" id="UP001257909">
    <property type="component" value="Unassembled WGS sequence"/>
</dbReference>
<feature type="transmembrane region" description="Helical" evidence="3">
    <location>
        <begin position="853"/>
        <end position="871"/>
    </location>
</feature>
<dbReference type="SUPFAM" id="SSF48208">
    <property type="entry name" value="Six-hairpin glycosidases"/>
    <property type="match status" value="1"/>
</dbReference>
<feature type="transmembrane region" description="Helical" evidence="3">
    <location>
        <begin position="1004"/>
        <end position="1022"/>
    </location>
</feature>
<dbReference type="InterPro" id="IPR011013">
    <property type="entry name" value="Gal_mutarotase_sf_dom"/>
</dbReference>
<dbReference type="InterPro" id="IPR037824">
    <property type="entry name" value="GH94N_2_NdvB"/>
</dbReference>
<organism evidence="7 8">
    <name type="scientific">Rheinheimera soli</name>
    <dbReference type="NCBI Taxonomy" id="443616"/>
    <lineage>
        <taxon>Bacteria</taxon>
        <taxon>Pseudomonadati</taxon>
        <taxon>Pseudomonadota</taxon>
        <taxon>Gammaproteobacteria</taxon>
        <taxon>Chromatiales</taxon>
        <taxon>Chromatiaceae</taxon>
        <taxon>Rheinheimera</taxon>
    </lineage>
</organism>
<feature type="domain" description="Glycosyl hydrolase 94 catalytic" evidence="6">
    <location>
        <begin position="2398"/>
        <end position="2822"/>
    </location>
</feature>
<evidence type="ECO:0000256" key="3">
    <source>
        <dbReference type="SAM" id="Phobius"/>
    </source>
</evidence>
<keyword evidence="8" id="KW-1185">Reference proteome</keyword>
<dbReference type="EMBL" id="JAVDWR010000003">
    <property type="protein sequence ID" value="MDR7120480.1"/>
    <property type="molecule type" value="Genomic_DNA"/>
</dbReference>
<keyword evidence="3" id="KW-0812">Transmembrane</keyword>
<dbReference type="Gene3D" id="1.50.10.140">
    <property type="match status" value="2"/>
</dbReference>
<keyword evidence="1 7" id="KW-0328">Glycosyltransferase</keyword>
<feature type="domain" description="Glycosyl hydrolase 94 supersandwich" evidence="4">
    <location>
        <begin position="2106"/>
        <end position="2385"/>
    </location>
</feature>
<dbReference type="InterPro" id="IPR008928">
    <property type="entry name" value="6-hairpin_glycosidase_sf"/>
</dbReference>
<dbReference type="EC" id="2.4.1.-" evidence="7"/>
<feature type="transmembrane region" description="Helical" evidence="3">
    <location>
        <begin position="910"/>
        <end position="932"/>
    </location>
</feature>
<sequence>MNSFLHTASGYAQLFWPEKNALIWQDTNPVRAELFSVERLEQHAISLATEQRVLNKKQSASGWRDWQSPLHTRLDSNATVLLAAYRASAAELAAGHTIVPAAEWLLDNYHVVDQQIREIYDDLPVGFYRQLPKLQQGPFVGYPRVFAIAWAFIAHTDSHFDPVILQRFLNAYQQVDVLTIGELWAVAITLRIVLIENLRRLTDQITLGLTDRAAADQLADQLLQPDTSQQALHSYISGMSGTTLSHTFAAQLAKRLRGQDPHSTPALHWLEQRLLHQRSSIELVVFYAQQRLGASNVSVRNVMTSMRRISAIDWSELFEQVSLVDRYLCQHSTSALCQDLSAPSAYAAMDFASRNLYRSAIEQLARGADLSEFDVARAAAETALSAEAGEDPVQQAREADPGYYLIGAGRLKFEHRIGFKPASGLKLHRALATIGLAGYLSTLAVLTLTFLALASLLLSDYADYTLWWLMLIPLALLPASELASTLLQCFITRSKIPSLLPALDLTAGVPAALRTLVVVPCMLSHEADVQELVSRLEVHYLSCGGGDLSFVLLTDGLDAAEQELATDQPLLLLASQLIAQLNQSYPSGPAGPAFLLLHRRRLWNKQEQLWMGWERKRGKLVELNLLLRGATNTSFMDGSVELPLLSNKVPTGVRYVITLDADTQLPRDAAVRMVAKLAHPLNRAQFCPEQQRVISGYGLLQPRVTPALACGQQGSAYQQLYSGPAGLDPYAAAVSDLYQDLFAEGSFTGKGIYDVDAFSAAMAGRVADNTMLSHDLFEGIYARAALASDIEVVEDFPARYDVASKRQHRWTRGDWQLLPWLLGCPPKQQSPSSTPLQLPLLGRWKMLDNLRRSLVQPACFILLLLSALLPFPAALCTLLLIASALMLPALLPCSLNLLPHRKGIQWPNHLNNLLTDFKLALSTGLLSLVFLADHSWRMLHAIGITLYRVLLSKKHLLQWTTAAQNQRDSSLTLPRYYGQMSPAILLACSGLGFMLWLNPANWPLFLPLLLLWCAAPAVALALSKPFRIQPALQLSTLQETELRLIARRTWRYFERFVTAEDHMLPPDNFQQQPQPAVAHRTSPTNIGMYLLSVAAARDFGWLTTGQAIQRLEATFSTMKQLRTCHGHLFNWYDTRDLRPLEPVYVSSVDSGNLAGHLIALANACDEWQHQLYSHQARTGLCDNLALAQLSLHQAPDAVLQSQSGLQLQSILSQLDTLLQQSDCLQHQPDPLTELCQQATLIASARQSAPFQRDTDQQISAQHSLVFYLQALQQALAAQLVQLHLPATEQQQQILQLQQLATESRQFAMAMNFAFFIDPERNLLSIGYAVEENRMDTSCYDLLASEARLASLFAIAKGDADSKHWFRLGRSATPLGYGSALLSWSGSMFEYLMPSLVMRAAAGSLLEQSNRLIVERQISYGRQLGMPWGISESAYNARDLEFTYQYSNFGVPGLGLKRGLAENKVIAPYATALATMVDPVAACANFELLKQSGALADYGFFEAIDYTPSRLPDDTSFALVQSFMAHHQGMTIVAIANTLQQGLMRGRFHREPMIQACELLLQERLPRYVAIAHPKAEEVSIAANSAAAQQLTERRMHAEASGPPCSHLLSSSGYAVMLTAAGAGYSRWGNIAITRWREDSSRDPWGAFVLLRDKQSEQIWSSTLTPQLPALASSDQSTFSQNTAPVAIFSEDHAEFSRQYHDLTCTVEVVLSTEHLGEVRRVSLINHSSFSRDIELTSYAEVVLATVNTDNAHPAFAKLFVQTEFVPEFAALVATRRLRSADETAVYAAHFAVVEGEICAPLQYETNRALFFGQGHQMVDAAAMQNKALTNSSGTVLDAIFSLRQSVRIAPGQVCRVAFWTLVASSRQELLDLVDQHNERSAYDRACTLAWTQAQVQLRHLAISVAEAADFQRLTGPLLYNDRRFRATTATITRGAAAQSGLWQHAISGDLPIVLLHIDDIEDLSVVQQLLRAHEYWRMKQLAVDLVIINERAASYVQELQTAIETQVRSSQSKPNLGLRLAGGSVFCLRADLMTVESRALLAAVARVVLYANRGSLATQLSRIPAAAAEPLRINTAQAVRQPEQEQKAEPALQFFNGLGGFSEDGREYHTHMQQHQRPPMPWINVIANPAFGFQVSTLGSGYSWSENSRENQLTPWSNDPVTDPCGEAFYVQDQGSSELISPTAQPINDGGLYTACHGFGYSKFGHQAAGIDMQLLQYVPVADPVKISRLTLTNNSAQTRNLTVTAYTEWVLGRDRSASSAFLQSFFHQDSQAMLLSNPWNTAFAGRIAFAALSRHNTTPGSADQLSGWTADRTEFLGRNGSLASPLALSCTQPLSKRSGAALDPCTALQLELSLAPGERCELVFLLGQSADSQSATDLVRQYQQLDLHNVLQQVWDFWQQKLNAVQVKTPDPAMNIMLNGWLLYQTIVCRLYARAAFYQASGAYGFRDQLQDSMALSFADPAFARQHLLKAAGRQFIEGDVQHWWLPHSGAGVRSRICDDKVWLVFACASYIQSCGDRAVLTEQLPFLQGPALTADQHDAFYQPMPSDHSASLFEHCARGLDLCIAQTGELGLPLMGSGDWNDGMDLVGAEGKGQSVWLGWLVLASIQLFLPFVPKDEQDRASRWQRYAKRLTQALEQHAWDGEWYKRATFDQGSWLGSKASPECKIDSIAQSWAVLSEAARPDRAKMAMASVDQHLINTEQGLALLFSPPFEHIEPNPGYIKGYPAGLRENGGQYSHAAMWAIFAFAKLDQAEKATELFSMLNPIQHALTSEAVERYQTEPYVVSADIYSVEPHNGRGGWSWYTGAAAWMYRSGIEAILGLSRKGQWLQFAPCIPAAWPGFSMSLSVAGTVYQLELQQHQSAASVTLDGKDIAADPQYYNEGVLQLPLDAKHHLLVWCIAAQPQ</sequence>
<evidence type="ECO:0000313" key="7">
    <source>
        <dbReference type="EMBL" id="MDR7120480.1"/>
    </source>
</evidence>
<feature type="domain" description="Glycoamylase-like" evidence="5">
    <location>
        <begin position="1342"/>
        <end position="1550"/>
    </location>
</feature>
<dbReference type="Gene3D" id="2.60.420.10">
    <property type="entry name" value="Maltose phosphorylase, domain 3"/>
    <property type="match status" value="1"/>
</dbReference>
<keyword evidence="3" id="KW-1133">Transmembrane helix</keyword>
<dbReference type="InterPro" id="IPR012341">
    <property type="entry name" value="6hp_glycosidase-like_sf"/>
</dbReference>
<dbReference type="SMART" id="SM01068">
    <property type="entry name" value="CBM_X"/>
    <property type="match status" value="2"/>
</dbReference>
<dbReference type="Pfam" id="PF10091">
    <property type="entry name" value="Glycoamylase"/>
    <property type="match status" value="1"/>
</dbReference>
<dbReference type="InterPro" id="IPR052047">
    <property type="entry name" value="GH94_Enzymes"/>
</dbReference>
<dbReference type="PANTHER" id="PTHR37469">
    <property type="entry name" value="CELLOBIONIC ACID PHOSPHORYLASE-RELATED"/>
    <property type="match status" value="1"/>
</dbReference>
<evidence type="ECO:0000313" key="8">
    <source>
        <dbReference type="Proteomes" id="UP001257909"/>
    </source>
</evidence>
<dbReference type="InterPro" id="IPR037018">
    <property type="entry name" value="GH65_N"/>
</dbReference>
<dbReference type="InterPro" id="IPR033432">
    <property type="entry name" value="GH94_catalytic"/>
</dbReference>
<dbReference type="RefSeq" id="WP_310275974.1">
    <property type="nucleotide sequence ID" value="NZ_JAVDWR010000003.1"/>
</dbReference>
<gene>
    <name evidence="7" type="ORF">J2W69_001414</name>
</gene>
<dbReference type="Pfam" id="PF17167">
    <property type="entry name" value="Glyco_hydro_94"/>
    <property type="match status" value="1"/>
</dbReference>
<accession>A0ABU1VY01</accession>
<dbReference type="CDD" id="cd11756">
    <property type="entry name" value="GH94N_ChvB_NdvB_1_like"/>
    <property type="match status" value="1"/>
</dbReference>
<dbReference type="InterPro" id="IPR019282">
    <property type="entry name" value="Glycoamylase-like_cons_dom"/>
</dbReference>
<evidence type="ECO:0000259" key="4">
    <source>
        <dbReference type="Pfam" id="PF06165"/>
    </source>
</evidence>
<keyword evidence="2 7" id="KW-0808">Transferase</keyword>
<dbReference type="SUPFAM" id="SSF74650">
    <property type="entry name" value="Galactose mutarotase-like"/>
    <property type="match status" value="2"/>
</dbReference>
<evidence type="ECO:0000256" key="1">
    <source>
        <dbReference type="ARBA" id="ARBA00022676"/>
    </source>
</evidence>
<dbReference type="Gene3D" id="2.70.98.40">
    <property type="entry name" value="Glycoside hydrolase, family 65, N-terminal domain"/>
    <property type="match status" value="2"/>
</dbReference>